<protein>
    <submittedName>
        <fullName evidence="7">Peptide receptor GPCR</fullName>
    </submittedName>
</protein>
<proteinExistence type="predicted"/>
<dbReference type="Proteomes" id="UP000762676">
    <property type="component" value="Unassembled WGS sequence"/>
</dbReference>
<evidence type="ECO:0000313" key="7">
    <source>
        <dbReference type="EMBL" id="GFR98048.1"/>
    </source>
</evidence>
<sequence>MDNKTNTSSELTIDDTLFGLKNLDRGPMFMESFYYEIAPIFRNSVIIVGVFGVIANILTLVVYVKMGFSETIHMSYVALAVSDLGCVLTILWMRICYSLLVEEIFRTFQMRVDTGLLANFTGGWPNNAFSRTTALLTAWVSLERCISVNFPTKVKIMITPKVTKVVLTVIYIIGCCPVIFVYVGLTTVMNFDPVSNYTTLLLHYNSGNRLTNINRFVFVLYGVIYPLASWILVTICAAFLIVKLKRSLRWRAANSRSFSRTSESKATSGQRKPSNRESRVNRTVVMIACAFIIFTSPSAISIFVALNWREFSLNGSLHYPFMLCMSISFLFTEINSSINVIVYAITGSKFRSALLQLLPKKCCGN</sequence>
<dbReference type="Gene3D" id="1.20.1070.10">
    <property type="entry name" value="Rhodopsin 7-helix transmembrane proteins"/>
    <property type="match status" value="1"/>
</dbReference>
<evidence type="ECO:0000256" key="5">
    <source>
        <dbReference type="SAM" id="Phobius"/>
    </source>
</evidence>
<gene>
    <name evidence="7" type="ORF">ElyMa_001008800</name>
</gene>
<keyword evidence="3 5" id="KW-1133">Transmembrane helix</keyword>
<evidence type="ECO:0000313" key="8">
    <source>
        <dbReference type="Proteomes" id="UP000762676"/>
    </source>
</evidence>
<dbReference type="InterPro" id="IPR017452">
    <property type="entry name" value="GPCR_Rhodpsn_7TM"/>
</dbReference>
<dbReference type="Pfam" id="PF10324">
    <property type="entry name" value="7TM_GPCR_Srw"/>
    <property type="match status" value="1"/>
</dbReference>
<dbReference type="InterPro" id="IPR000276">
    <property type="entry name" value="GPCR_Rhodpsn"/>
</dbReference>
<dbReference type="AlphaFoldDB" id="A0AAV4HIM2"/>
<dbReference type="PANTHER" id="PTHR46641:SF2">
    <property type="entry name" value="FMRFAMIDE RECEPTOR"/>
    <property type="match status" value="1"/>
</dbReference>
<dbReference type="GO" id="GO:0008528">
    <property type="term" value="F:G protein-coupled peptide receptor activity"/>
    <property type="evidence" value="ECO:0007669"/>
    <property type="project" value="InterPro"/>
</dbReference>
<feature type="transmembrane region" description="Helical" evidence="5">
    <location>
        <begin position="284"/>
        <end position="306"/>
    </location>
</feature>
<reference evidence="7 8" key="1">
    <citation type="journal article" date="2021" name="Elife">
        <title>Chloroplast acquisition without the gene transfer in kleptoplastic sea slugs, Plakobranchus ocellatus.</title>
        <authorList>
            <person name="Maeda T."/>
            <person name="Takahashi S."/>
            <person name="Yoshida T."/>
            <person name="Shimamura S."/>
            <person name="Takaki Y."/>
            <person name="Nagai Y."/>
            <person name="Toyoda A."/>
            <person name="Suzuki Y."/>
            <person name="Arimoto A."/>
            <person name="Ishii H."/>
            <person name="Satoh N."/>
            <person name="Nishiyama T."/>
            <person name="Hasebe M."/>
            <person name="Maruyama T."/>
            <person name="Minagawa J."/>
            <person name="Obokata J."/>
            <person name="Shigenobu S."/>
        </authorList>
    </citation>
    <scope>NUCLEOTIDE SEQUENCE [LARGE SCALE GENOMIC DNA]</scope>
</reference>
<evidence type="ECO:0000259" key="6">
    <source>
        <dbReference type="PROSITE" id="PS50262"/>
    </source>
</evidence>
<dbReference type="SUPFAM" id="SSF81321">
    <property type="entry name" value="Family A G protein-coupled receptor-like"/>
    <property type="match status" value="1"/>
</dbReference>
<dbReference type="InterPro" id="IPR019427">
    <property type="entry name" value="7TM_GPCR_serpentine_rcpt_Srw"/>
</dbReference>
<comment type="subcellular location">
    <subcellularLocation>
        <location evidence="1">Membrane</location>
    </subcellularLocation>
</comment>
<keyword evidence="7" id="KW-0675">Receptor</keyword>
<keyword evidence="8" id="KW-1185">Reference proteome</keyword>
<feature type="transmembrane region" description="Helical" evidence="5">
    <location>
        <begin position="40"/>
        <end position="64"/>
    </location>
</feature>
<evidence type="ECO:0000256" key="3">
    <source>
        <dbReference type="ARBA" id="ARBA00022989"/>
    </source>
</evidence>
<organism evidence="7 8">
    <name type="scientific">Elysia marginata</name>
    <dbReference type="NCBI Taxonomy" id="1093978"/>
    <lineage>
        <taxon>Eukaryota</taxon>
        <taxon>Metazoa</taxon>
        <taxon>Spiralia</taxon>
        <taxon>Lophotrochozoa</taxon>
        <taxon>Mollusca</taxon>
        <taxon>Gastropoda</taxon>
        <taxon>Heterobranchia</taxon>
        <taxon>Euthyneura</taxon>
        <taxon>Panpulmonata</taxon>
        <taxon>Sacoglossa</taxon>
        <taxon>Placobranchoidea</taxon>
        <taxon>Plakobranchidae</taxon>
        <taxon>Elysia</taxon>
    </lineage>
</organism>
<dbReference type="PROSITE" id="PS50262">
    <property type="entry name" value="G_PROTEIN_RECEP_F1_2"/>
    <property type="match status" value="1"/>
</dbReference>
<comment type="caution">
    <text evidence="7">The sequence shown here is derived from an EMBL/GenBank/DDBJ whole genome shotgun (WGS) entry which is preliminary data.</text>
</comment>
<evidence type="ECO:0000256" key="1">
    <source>
        <dbReference type="ARBA" id="ARBA00004370"/>
    </source>
</evidence>
<feature type="transmembrane region" description="Helical" evidence="5">
    <location>
        <begin position="218"/>
        <end position="242"/>
    </location>
</feature>
<dbReference type="GO" id="GO:0016020">
    <property type="term" value="C:membrane"/>
    <property type="evidence" value="ECO:0007669"/>
    <property type="project" value="UniProtKB-SubCell"/>
</dbReference>
<evidence type="ECO:0000256" key="4">
    <source>
        <dbReference type="ARBA" id="ARBA00023136"/>
    </source>
</evidence>
<feature type="transmembrane region" description="Helical" evidence="5">
    <location>
        <begin position="165"/>
        <end position="185"/>
    </location>
</feature>
<accession>A0AAV4HIM2</accession>
<dbReference type="EMBL" id="BMAT01002053">
    <property type="protein sequence ID" value="GFR98048.1"/>
    <property type="molecule type" value="Genomic_DNA"/>
</dbReference>
<dbReference type="PANTHER" id="PTHR46641">
    <property type="entry name" value="FMRFAMIDE RECEPTOR-RELATED"/>
    <property type="match status" value="1"/>
</dbReference>
<dbReference type="InterPro" id="IPR052954">
    <property type="entry name" value="GPCR-Ligand_Int"/>
</dbReference>
<evidence type="ECO:0000256" key="2">
    <source>
        <dbReference type="ARBA" id="ARBA00022692"/>
    </source>
</evidence>
<name>A0AAV4HIM2_9GAST</name>
<feature type="transmembrane region" description="Helical" evidence="5">
    <location>
        <begin position="318"/>
        <end position="345"/>
    </location>
</feature>
<keyword evidence="2 5" id="KW-0812">Transmembrane</keyword>
<feature type="domain" description="G-protein coupled receptors family 1 profile" evidence="6">
    <location>
        <begin position="55"/>
        <end position="343"/>
    </location>
</feature>
<feature type="transmembrane region" description="Helical" evidence="5">
    <location>
        <begin position="76"/>
        <end position="101"/>
    </location>
</feature>
<dbReference type="PRINTS" id="PR00237">
    <property type="entry name" value="GPCRRHODOPSN"/>
</dbReference>
<keyword evidence="4 5" id="KW-0472">Membrane</keyword>